<protein>
    <submittedName>
        <fullName evidence="1">Uncharacterized protein</fullName>
    </submittedName>
</protein>
<sequence length="97" mass="11172">MFRHLNGFFSMATELLYRQYLYTTTAHHNLIGVSKIREKHSIMPFPRIHATKTACVIVKGSHYINGARKWYFGHIPRSQAQQSAHESVGPQTQANLF</sequence>
<evidence type="ECO:0000313" key="1">
    <source>
        <dbReference type="EMBL" id="SVC51764.1"/>
    </source>
</evidence>
<proteinExistence type="predicted"/>
<organism evidence="1">
    <name type="scientific">marine metagenome</name>
    <dbReference type="NCBI Taxonomy" id="408172"/>
    <lineage>
        <taxon>unclassified sequences</taxon>
        <taxon>metagenomes</taxon>
        <taxon>ecological metagenomes</taxon>
    </lineage>
</organism>
<reference evidence="1" key="1">
    <citation type="submission" date="2018-05" db="EMBL/GenBank/DDBJ databases">
        <authorList>
            <person name="Lanie J.A."/>
            <person name="Ng W.-L."/>
            <person name="Kazmierczak K.M."/>
            <person name="Andrzejewski T.M."/>
            <person name="Davidsen T.M."/>
            <person name="Wayne K.J."/>
            <person name="Tettelin H."/>
            <person name="Glass J.I."/>
            <person name="Rusch D."/>
            <person name="Podicherti R."/>
            <person name="Tsui H.-C.T."/>
            <person name="Winkler M.E."/>
        </authorList>
    </citation>
    <scope>NUCLEOTIDE SEQUENCE</scope>
</reference>
<dbReference type="EMBL" id="UINC01095574">
    <property type="protein sequence ID" value="SVC51764.1"/>
    <property type="molecule type" value="Genomic_DNA"/>
</dbReference>
<accession>A0A382MS01</accession>
<gene>
    <name evidence="1" type="ORF">METZ01_LOCUS304618</name>
</gene>
<name>A0A382MS01_9ZZZZ</name>
<dbReference type="AlphaFoldDB" id="A0A382MS01"/>